<name>A0AA88UDP9_9ASTE</name>
<evidence type="ECO:0000256" key="2">
    <source>
        <dbReference type="SAM" id="SignalP"/>
    </source>
</evidence>
<evidence type="ECO:0000259" key="3">
    <source>
        <dbReference type="Pfam" id="PF00122"/>
    </source>
</evidence>
<sequence length="254" mass="27065">MKGVAKLAAIFGAILASAGSNFWPERQCQKLSVDSSKIQQVDVVRNGDWQRVDIPYIVVGNVVFLKPGDQVPADGLYLDTESSIQVDKLETDGQSTRITVDGQENPFFLSDTNVVLGYACMVVTSVGKNRESQTIKLDGKRVEQFENLTSVIGNQVSVGGETHISDALAAIVGIVATPAMIAVTSTPRGLLLAVKIALAYSMKKLIDDDVLLRKPSLCNAIGSVTTICTNATRSLTMDSKESQALDCIAGEAVS</sequence>
<dbReference type="SUPFAM" id="SSF81665">
    <property type="entry name" value="Calcium ATPase, transmembrane domain M"/>
    <property type="match status" value="1"/>
</dbReference>
<dbReference type="InterPro" id="IPR008250">
    <property type="entry name" value="ATPase_P-typ_transduc_dom_A_sf"/>
</dbReference>
<dbReference type="InterPro" id="IPR023298">
    <property type="entry name" value="ATPase_P-typ_TM_dom_sf"/>
</dbReference>
<dbReference type="GO" id="GO:0005886">
    <property type="term" value="C:plasma membrane"/>
    <property type="evidence" value="ECO:0007669"/>
    <property type="project" value="TreeGrafter"/>
</dbReference>
<dbReference type="InterPro" id="IPR023214">
    <property type="entry name" value="HAD_sf"/>
</dbReference>
<dbReference type="SUPFAM" id="SSF81653">
    <property type="entry name" value="Calcium ATPase, transduction domain A"/>
    <property type="match status" value="1"/>
</dbReference>
<dbReference type="Gene3D" id="2.70.150.10">
    <property type="entry name" value="Calcium-transporting ATPase, cytoplasmic transduction domain A"/>
    <property type="match status" value="1"/>
</dbReference>
<protein>
    <recommendedName>
        <fullName evidence="3">P-type ATPase A domain-containing protein</fullName>
    </recommendedName>
</protein>
<reference evidence="4" key="1">
    <citation type="submission" date="2022-12" db="EMBL/GenBank/DDBJ databases">
        <title>Draft genome assemblies for two species of Escallonia (Escalloniales).</title>
        <authorList>
            <person name="Chanderbali A."/>
            <person name="Dervinis C."/>
            <person name="Anghel I."/>
            <person name="Soltis D."/>
            <person name="Soltis P."/>
            <person name="Zapata F."/>
        </authorList>
    </citation>
    <scope>NUCLEOTIDE SEQUENCE</scope>
    <source>
        <strain evidence="4">UCBG92.1500</strain>
        <tissue evidence="4">Leaf</tissue>
    </source>
</reference>
<feature type="signal peptide" evidence="2">
    <location>
        <begin position="1"/>
        <end position="20"/>
    </location>
</feature>
<dbReference type="Pfam" id="PF00122">
    <property type="entry name" value="E1-E2_ATPase"/>
    <property type="match status" value="1"/>
</dbReference>
<dbReference type="Proteomes" id="UP001187471">
    <property type="component" value="Unassembled WGS sequence"/>
</dbReference>
<dbReference type="GO" id="GO:0005388">
    <property type="term" value="F:P-type calcium transporter activity"/>
    <property type="evidence" value="ECO:0007669"/>
    <property type="project" value="TreeGrafter"/>
</dbReference>
<dbReference type="EMBL" id="JAVXUO010001613">
    <property type="protein sequence ID" value="KAK2980670.1"/>
    <property type="molecule type" value="Genomic_DNA"/>
</dbReference>
<dbReference type="PANTHER" id="PTHR24093:SF434">
    <property type="entry name" value="CALCIUM-TRANSPORTING ATPASE 13, PLASMA MEMBRANE-TYPE-RELATED"/>
    <property type="match status" value="1"/>
</dbReference>
<gene>
    <name evidence="4" type="ORF">RJ640_011478</name>
</gene>
<dbReference type="InterPro" id="IPR059000">
    <property type="entry name" value="ATPase_P-type_domA"/>
</dbReference>
<accession>A0AA88UDP9</accession>
<comment type="caution">
    <text evidence="4">The sequence shown here is derived from an EMBL/GenBank/DDBJ whole genome shotgun (WGS) entry which is preliminary data.</text>
</comment>
<dbReference type="Gene3D" id="1.20.1110.10">
    <property type="entry name" value="Calcium-transporting ATPase, transmembrane domain"/>
    <property type="match status" value="1"/>
</dbReference>
<evidence type="ECO:0000313" key="4">
    <source>
        <dbReference type="EMBL" id="KAK2980670.1"/>
    </source>
</evidence>
<dbReference type="AlphaFoldDB" id="A0AA88UDP9"/>
<feature type="chain" id="PRO_5041680372" description="P-type ATPase A domain-containing protein" evidence="2">
    <location>
        <begin position="21"/>
        <end position="254"/>
    </location>
</feature>
<proteinExistence type="predicted"/>
<evidence type="ECO:0000313" key="5">
    <source>
        <dbReference type="Proteomes" id="UP001187471"/>
    </source>
</evidence>
<evidence type="ECO:0000256" key="1">
    <source>
        <dbReference type="ARBA" id="ARBA00022842"/>
    </source>
</evidence>
<organism evidence="4 5">
    <name type="scientific">Escallonia rubra</name>
    <dbReference type="NCBI Taxonomy" id="112253"/>
    <lineage>
        <taxon>Eukaryota</taxon>
        <taxon>Viridiplantae</taxon>
        <taxon>Streptophyta</taxon>
        <taxon>Embryophyta</taxon>
        <taxon>Tracheophyta</taxon>
        <taxon>Spermatophyta</taxon>
        <taxon>Magnoliopsida</taxon>
        <taxon>eudicotyledons</taxon>
        <taxon>Gunneridae</taxon>
        <taxon>Pentapetalae</taxon>
        <taxon>asterids</taxon>
        <taxon>campanulids</taxon>
        <taxon>Escalloniales</taxon>
        <taxon>Escalloniaceae</taxon>
        <taxon>Escallonia</taxon>
    </lineage>
</organism>
<dbReference type="PANTHER" id="PTHR24093">
    <property type="entry name" value="CATION TRANSPORTING ATPASE"/>
    <property type="match status" value="1"/>
</dbReference>
<keyword evidence="5" id="KW-1185">Reference proteome</keyword>
<dbReference type="Gene3D" id="3.40.50.1000">
    <property type="entry name" value="HAD superfamily/HAD-like"/>
    <property type="match status" value="1"/>
</dbReference>
<keyword evidence="2" id="KW-0732">Signal</keyword>
<feature type="domain" description="P-type ATPase A" evidence="3">
    <location>
        <begin position="39"/>
        <end position="135"/>
    </location>
</feature>
<keyword evidence="1" id="KW-0460">Magnesium</keyword>